<protein>
    <submittedName>
        <fullName evidence="2">(raccoon dog) hypothetical protein</fullName>
    </submittedName>
</protein>
<evidence type="ECO:0000313" key="3">
    <source>
        <dbReference type="Proteomes" id="UP000645828"/>
    </source>
</evidence>
<feature type="compositionally biased region" description="Gly residues" evidence="1">
    <location>
        <begin position="12"/>
        <end position="29"/>
    </location>
</feature>
<dbReference type="EMBL" id="CAJHUB010000755">
    <property type="protein sequence ID" value="CAD7683644.1"/>
    <property type="molecule type" value="Genomic_DNA"/>
</dbReference>
<evidence type="ECO:0000256" key="1">
    <source>
        <dbReference type="SAM" id="MobiDB-lite"/>
    </source>
</evidence>
<dbReference type="AlphaFoldDB" id="A0A811Z7J1"/>
<keyword evidence="3" id="KW-1185">Reference proteome</keyword>
<gene>
    <name evidence="2" type="ORF">NYPRO_LOCUS16436</name>
</gene>
<name>A0A811Z7J1_NYCPR</name>
<accession>A0A811Z7J1</accession>
<comment type="caution">
    <text evidence="2">The sequence shown here is derived from an EMBL/GenBank/DDBJ whole genome shotgun (WGS) entry which is preliminary data.</text>
</comment>
<dbReference type="Proteomes" id="UP000645828">
    <property type="component" value="Unassembled WGS sequence"/>
</dbReference>
<sequence>MPGPRSAAPRTLGGGAGRRAGGPDGGAGAGPARAPREMPSRARCRLYLRSRLTSAARVPRARAPPWDLARPLRPHSPAPPRDAPVRALPAQVHTYPDQDTPPHPTWAWKHCQGRSPVPLISASPGTRSLESDIVPWARAEQRGTTYPGVAPRPMIPQ</sequence>
<evidence type="ECO:0000313" key="2">
    <source>
        <dbReference type="EMBL" id="CAD7683644.1"/>
    </source>
</evidence>
<feature type="region of interest" description="Disordered" evidence="1">
    <location>
        <begin position="1"/>
        <end position="42"/>
    </location>
</feature>
<reference evidence="2" key="1">
    <citation type="submission" date="2020-12" db="EMBL/GenBank/DDBJ databases">
        <authorList>
            <consortium name="Molecular Ecology Group"/>
        </authorList>
    </citation>
    <scope>NUCLEOTIDE SEQUENCE</scope>
    <source>
        <strain evidence="2">TBG_1078</strain>
    </source>
</reference>
<proteinExistence type="predicted"/>
<organism evidence="2 3">
    <name type="scientific">Nyctereutes procyonoides</name>
    <name type="common">Raccoon dog</name>
    <name type="synonym">Canis procyonoides</name>
    <dbReference type="NCBI Taxonomy" id="34880"/>
    <lineage>
        <taxon>Eukaryota</taxon>
        <taxon>Metazoa</taxon>
        <taxon>Chordata</taxon>
        <taxon>Craniata</taxon>
        <taxon>Vertebrata</taxon>
        <taxon>Euteleostomi</taxon>
        <taxon>Mammalia</taxon>
        <taxon>Eutheria</taxon>
        <taxon>Laurasiatheria</taxon>
        <taxon>Carnivora</taxon>
        <taxon>Caniformia</taxon>
        <taxon>Canidae</taxon>
        <taxon>Nyctereutes</taxon>
    </lineage>
</organism>